<dbReference type="GO" id="GO:1904047">
    <property type="term" value="F:S-adenosyl-L-methionine binding"/>
    <property type="evidence" value="ECO:0007669"/>
    <property type="project" value="TreeGrafter"/>
</dbReference>
<evidence type="ECO:0000313" key="3">
    <source>
        <dbReference type="EMBL" id="ROR39965.1"/>
    </source>
</evidence>
<dbReference type="EMBL" id="RJVK01000002">
    <property type="protein sequence ID" value="ROR39965.1"/>
    <property type="molecule type" value="Genomic_DNA"/>
</dbReference>
<accession>A0AAJ4UXS3</accession>
<evidence type="ECO:0000313" key="4">
    <source>
        <dbReference type="Proteomes" id="UP000272781"/>
    </source>
</evidence>
<sequence length="236" mass="27475">MLNIITALKIEAEPIIKKYDLKARNGIYQNKYINLIITGQGKIKSAINTALLLQKFPQKTLNIGIAGSDEFDINEGFFIHKITDTDSGFEYYPDFFEENSKEIFTVSKLGKYHSLTDMESSGFFEACYKFLSVENIILYKIVSDTPKIKPDKKLIPDLIENHLFIIEKLLDEKNDFFKDIEEFLEKANQKMKLTKTQYEELKKIIVYYKIKQKPFPKIPILKNKKEVSEFLNSLTS</sequence>
<protein>
    <submittedName>
        <fullName evidence="2">5'-methylthioadenosine/S-adenosylhomocysteine nucleosidase</fullName>
    </submittedName>
    <submittedName>
        <fullName evidence="3">Nucleoside phosphorylase</fullName>
    </submittedName>
</protein>
<dbReference type="RefSeq" id="WP_123352350.1">
    <property type="nucleotide sequence ID" value="NZ_CP027432.2"/>
</dbReference>
<gene>
    <name evidence="2" type="ORF">C6V80_02415</name>
    <name evidence="3" type="ORF">EDC58_0945</name>
</gene>
<dbReference type="Proteomes" id="UP000272781">
    <property type="component" value="Unassembled WGS sequence"/>
</dbReference>
<reference evidence="3 4" key="2">
    <citation type="submission" date="2018-11" db="EMBL/GenBank/DDBJ databases">
        <title>Genomic Encyclopedia of Type Strains, Phase IV (KMG-IV): sequencing the most valuable type-strain genomes for metagenomic binning, comparative biology and taxonomic classification.</title>
        <authorList>
            <person name="Goeker M."/>
        </authorList>
    </citation>
    <scope>NUCLEOTIDE SEQUENCE [LARGE SCALE GENOMIC DNA]</scope>
    <source>
        <strain evidence="3 4">DSM 27783</strain>
    </source>
</reference>
<name>A0AAJ4UXS3_9BACT</name>
<dbReference type="PANTHER" id="PTHR37822">
    <property type="entry name" value="SPORE PHOTOPRODUCT LYASE-RELATED"/>
    <property type="match status" value="1"/>
</dbReference>
<keyword evidence="5" id="KW-1185">Reference proteome</keyword>
<organism evidence="3 4">
    <name type="scientific">Caminibacter pacificus</name>
    <dbReference type="NCBI Taxonomy" id="1424653"/>
    <lineage>
        <taxon>Bacteria</taxon>
        <taxon>Pseudomonadati</taxon>
        <taxon>Campylobacterota</taxon>
        <taxon>Epsilonproteobacteria</taxon>
        <taxon>Nautiliales</taxon>
        <taxon>Nautiliaceae</taxon>
        <taxon>Caminibacter</taxon>
    </lineage>
</organism>
<dbReference type="SUPFAM" id="SSF53167">
    <property type="entry name" value="Purine and uridine phosphorylases"/>
    <property type="match status" value="1"/>
</dbReference>
<dbReference type="Gene3D" id="3.40.50.1580">
    <property type="entry name" value="Nucleoside phosphorylase domain"/>
    <property type="match status" value="1"/>
</dbReference>
<reference evidence="2" key="3">
    <citation type="submission" date="2019-06" db="EMBL/GenBank/DDBJ databases">
        <title>A comparative analysis of the Nautiliaceae.</title>
        <authorList>
            <person name="Grosche A."/>
            <person name="Smedile F."/>
            <person name="Vetriani C."/>
        </authorList>
    </citation>
    <scope>NUCLEOTIDE SEQUENCE</scope>
    <source>
        <strain evidence="2">TB6</strain>
    </source>
</reference>
<dbReference type="InterPro" id="IPR035994">
    <property type="entry name" value="Nucleoside_phosphorylase_sf"/>
</dbReference>
<proteinExistence type="predicted"/>
<dbReference type="GO" id="GO:0003913">
    <property type="term" value="F:DNA photolyase activity"/>
    <property type="evidence" value="ECO:0007669"/>
    <property type="project" value="TreeGrafter"/>
</dbReference>
<evidence type="ECO:0000313" key="2">
    <source>
        <dbReference type="EMBL" id="QCI27857.1"/>
    </source>
</evidence>
<dbReference type="AlphaFoldDB" id="A0AAJ4UXS3"/>
<reference evidence="5" key="1">
    <citation type="submission" date="2018-03" db="EMBL/GenBank/DDBJ databases">
        <title>A comparative analysis of the Nautiliaceae.</title>
        <authorList>
            <person name="Grosche A."/>
            <person name="Smedile F."/>
            <person name="Vetriani C."/>
        </authorList>
    </citation>
    <scope>NUCLEOTIDE SEQUENCE [LARGE SCALE GENOMIC DNA]</scope>
    <source>
        <strain evidence="5">TB6</strain>
    </source>
</reference>
<evidence type="ECO:0000313" key="5">
    <source>
        <dbReference type="Proteomes" id="UP000298805"/>
    </source>
</evidence>
<feature type="coiled-coil region" evidence="1">
    <location>
        <begin position="166"/>
        <end position="204"/>
    </location>
</feature>
<dbReference type="GO" id="GO:0009116">
    <property type="term" value="P:nucleoside metabolic process"/>
    <property type="evidence" value="ECO:0007669"/>
    <property type="project" value="InterPro"/>
</dbReference>
<dbReference type="Proteomes" id="UP000298805">
    <property type="component" value="Chromosome"/>
</dbReference>
<dbReference type="InterPro" id="IPR049539">
    <property type="entry name" value="SPL"/>
</dbReference>
<dbReference type="GO" id="GO:0051539">
    <property type="term" value="F:4 iron, 4 sulfur cluster binding"/>
    <property type="evidence" value="ECO:0007669"/>
    <property type="project" value="TreeGrafter"/>
</dbReference>
<evidence type="ECO:0000256" key="1">
    <source>
        <dbReference type="SAM" id="Coils"/>
    </source>
</evidence>
<keyword evidence="1" id="KW-0175">Coiled coil</keyword>
<dbReference type="PANTHER" id="PTHR37822:SF2">
    <property type="entry name" value="SPORE PHOTOPRODUCT LYASE"/>
    <property type="match status" value="1"/>
</dbReference>
<dbReference type="GO" id="GO:0042601">
    <property type="term" value="C:endospore-forming forespore"/>
    <property type="evidence" value="ECO:0007669"/>
    <property type="project" value="TreeGrafter"/>
</dbReference>
<dbReference type="EMBL" id="CP027432">
    <property type="protein sequence ID" value="QCI27857.1"/>
    <property type="molecule type" value="Genomic_DNA"/>
</dbReference>